<accession>A0ABD0KHJ7</accession>
<gene>
    <name evidence="2" type="ORF">BaRGS_00022276</name>
</gene>
<feature type="chain" id="PRO_5044831190" evidence="1">
    <location>
        <begin position="25"/>
        <end position="102"/>
    </location>
</feature>
<sequence>MNPVHLSLTIFAIVAFCDKRLATGTTLPHDKAIEALCTDECSDILSYCINLRECDSIITDPDDEAKEQRVKDEERSQCLEGCWTYADTCHLHCIERHRQPHA</sequence>
<feature type="signal peptide" evidence="1">
    <location>
        <begin position="1"/>
        <end position="24"/>
    </location>
</feature>
<reference evidence="2 3" key="1">
    <citation type="journal article" date="2023" name="Sci. Data">
        <title>Genome assembly of the Korean intertidal mud-creeper Batillaria attramentaria.</title>
        <authorList>
            <person name="Patra A.K."/>
            <person name="Ho P.T."/>
            <person name="Jun S."/>
            <person name="Lee S.J."/>
            <person name="Kim Y."/>
            <person name="Won Y.J."/>
        </authorList>
    </citation>
    <scope>NUCLEOTIDE SEQUENCE [LARGE SCALE GENOMIC DNA]</scope>
    <source>
        <strain evidence="2">Wonlab-2016</strain>
    </source>
</reference>
<comment type="caution">
    <text evidence="2">The sequence shown here is derived from an EMBL/GenBank/DDBJ whole genome shotgun (WGS) entry which is preliminary data.</text>
</comment>
<dbReference type="Proteomes" id="UP001519460">
    <property type="component" value="Unassembled WGS sequence"/>
</dbReference>
<keyword evidence="1" id="KW-0732">Signal</keyword>
<organism evidence="2 3">
    <name type="scientific">Batillaria attramentaria</name>
    <dbReference type="NCBI Taxonomy" id="370345"/>
    <lineage>
        <taxon>Eukaryota</taxon>
        <taxon>Metazoa</taxon>
        <taxon>Spiralia</taxon>
        <taxon>Lophotrochozoa</taxon>
        <taxon>Mollusca</taxon>
        <taxon>Gastropoda</taxon>
        <taxon>Caenogastropoda</taxon>
        <taxon>Sorbeoconcha</taxon>
        <taxon>Cerithioidea</taxon>
        <taxon>Batillariidae</taxon>
        <taxon>Batillaria</taxon>
    </lineage>
</organism>
<name>A0ABD0KHJ7_9CAEN</name>
<proteinExistence type="predicted"/>
<dbReference type="AlphaFoldDB" id="A0ABD0KHJ7"/>
<evidence type="ECO:0000313" key="2">
    <source>
        <dbReference type="EMBL" id="KAK7486475.1"/>
    </source>
</evidence>
<keyword evidence="3" id="KW-1185">Reference proteome</keyword>
<dbReference type="EMBL" id="JACVVK020000178">
    <property type="protein sequence ID" value="KAK7486475.1"/>
    <property type="molecule type" value="Genomic_DNA"/>
</dbReference>
<evidence type="ECO:0000256" key="1">
    <source>
        <dbReference type="SAM" id="SignalP"/>
    </source>
</evidence>
<evidence type="ECO:0000313" key="3">
    <source>
        <dbReference type="Proteomes" id="UP001519460"/>
    </source>
</evidence>
<protein>
    <submittedName>
        <fullName evidence="2">Uncharacterized protein</fullName>
    </submittedName>
</protein>